<evidence type="ECO:0000313" key="2">
    <source>
        <dbReference type="EMBL" id="OGG51091.1"/>
    </source>
</evidence>
<dbReference type="GO" id="GO:0016051">
    <property type="term" value="P:carbohydrate biosynthetic process"/>
    <property type="evidence" value="ECO:0007669"/>
    <property type="project" value="InterPro"/>
</dbReference>
<dbReference type="InterPro" id="IPR013785">
    <property type="entry name" value="Aldolase_TIM"/>
</dbReference>
<dbReference type="InterPro" id="IPR051690">
    <property type="entry name" value="PseI-like"/>
</dbReference>
<dbReference type="InterPro" id="IPR006190">
    <property type="entry name" value="SAF_AFP_Neu5Ac"/>
</dbReference>
<accession>A0A1F6CPZ6</accession>
<dbReference type="InterPro" id="IPR036732">
    <property type="entry name" value="AFP_Neu5c_C_sf"/>
</dbReference>
<dbReference type="GO" id="GO:0047444">
    <property type="term" value="F:N-acylneuraminate-9-phosphate synthase activity"/>
    <property type="evidence" value="ECO:0007669"/>
    <property type="project" value="TreeGrafter"/>
</dbReference>
<dbReference type="EMBL" id="MFKV01000002">
    <property type="protein sequence ID" value="OGG51091.1"/>
    <property type="molecule type" value="Genomic_DNA"/>
</dbReference>
<dbReference type="Pfam" id="PF08666">
    <property type="entry name" value="SAF"/>
    <property type="match status" value="1"/>
</dbReference>
<dbReference type="InterPro" id="IPR057736">
    <property type="entry name" value="SAF_PseI/NeuA/NeuB"/>
</dbReference>
<dbReference type="SUPFAM" id="SSF51658">
    <property type="entry name" value="Xylose isomerase-like"/>
    <property type="match status" value="1"/>
</dbReference>
<gene>
    <name evidence="2" type="ORF">A2763_01995</name>
</gene>
<name>A0A1F6CPZ6_9BACT</name>
<dbReference type="PROSITE" id="PS50844">
    <property type="entry name" value="AFP_LIKE"/>
    <property type="match status" value="1"/>
</dbReference>
<dbReference type="Gene3D" id="3.20.20.70">
    <property type="entry name" value="Aldolase class I"/>
    <property type="match status" value="1"/>
</dbReference>
<reference evidence="2 3" key="1">
    <citation type="journal article" date="2016" name="Nat. Commun.">
        <title>Thousands of microbial genomes shed light on interconnected biogeochemical processes in an aquifer system.</title>
        <authorList>
            <person name="Anantharaman K."/>
            <person name="Brown C.T."/>
            <person name="Hug L.A."/>
            <person name="Sharon I."/>
            <person name="Castelle C.J."/>
            <person name="Probst A.J."/>
            <person name="Thomas B.C."/>
            <person name="Singh A."/>
            <person name="Wilkins M.J."/>
            <person name="Karaoz U."/>
            <person name="Brodie E.L."/>
            <person name="Williams K.H."/>
            <person name="Hubbard S.S."/>
            <person name="Banfield J.F."/>
        </authorList>
    </citation>
    <scope>NUCLEOTIDE SEQUENCE [LARGE SCALE GENOMIC DNA]</scope>
</reference>
<dbReference type="STRING" id="1798482.A2763_01995"/>
<dbReference type="PANTHER" id="PTHR42966">
    <property type="entry name" value="N-ACETYLNEURAMINATE SYNTHASE"/>
    <property type="match status" value="1"/>
</dbReference>
<dbReference type="Pfam" id="PF01261">
    <property type="entry name" value="AP_endonuc_2"/>
    <property type="match status" value="1"/>
</dbReference>
<dbReference type="Gene3D" id="3.90.1210.10">
    <property type="entry name" value="Antifreeze-like/N-acetylneuraminic acid synthase C-terminal domain"/>
    <property type="match status" value="1"/>
</dbReference>
<dbReference type="InterPro" id="IPR013974">
    <property type="entry name" value="SAF"/>
</dbReference>
<evidence type="ECO:0000259" key="1">
    <source>
        <dbReference type="PROSITE" id="PS50844"/>
    </source>
</evidence>
<dbReference type="Gene3D" id="3.20.20.150">
    <property type="entry name" value="Divalent-metal-dependent TIM barrel enzymes"/>
    <property type="match status" value="1"/>
</dbReference>
<dbReference type="SUPFAM" id="SSF51269">
    <property type="entry name" value="AFP III-like domain"/>
    <property type="match status" value="1"/>
</dbReference>
<organism evidence="2 3">
    <name type="scientific">Candidatus Kaiserbacteria bacterium RIFCSPHIGHO2_01_FULL_54_36</name>
    <dbReference type="NCBI Taxonomy" id="1798482"/>
    <lineage>
        <taxon>Bacteria</taxon>
        <taxon>Candidatus Kaiseribacteriota</taxon>
    </lineage>
</organism>
<dbReference type="PANTHER" id="PTHR42966:SF3">
    <property type="entry name" value="BLR5971 PROTEIN"/>
    <property type="match status" value="1"/>
</dbReference>
<evidence type="ECO:0000313" key="3">
    <source>
        <dbReference type="Proteomes" id="UP000178370"/>
    </source>
</evidence>
<dbReference type="CDD" id="cd11615">
    <property type="entry name" value="SAF_NeuB_like"/>
    <property type="match status" value="1"/>
</dbReference>
<dbReference type="AlphaFoldDB" id="A0A1F6CPZ6"/>
<comment type="caution">
    <text evidence="2">The sequence shown here is derived from an EMBL/GenBank/DDBJ whole genome shotgun (WGS) entry which is preliminary data.</text>
</comment>
<dbReference type="Proteomes" id="UP000178370">
    <property type="component" value="Unassembled WGS sequence"/>
</dbReference>
<sequence>MSELRIGKRLVGDGHPTYIIAEIGLNHQGQMKLAKQLIDHAVKAGVDAVKFQKRSLKDVYAGRVLKDIGAEEHGTNYTLKHIVKTELSDSQMREVCRYARSRGIEFLCSPWDEKSLKLLESLKVPAFKIGSPDMFNLPLLGKIAALKKPMLISTGMSFVSEIEQLVDFLKKKNAEYILLHCNSTYPAPHHDVNLNFLKVLKERFSETIGYSGHEAGISVTCAAVAMGAKVIERHLTTDKTLPGPDHKASLLPEEFSELVKQIRIIESALGDGVRFPSRGEYLNRETLSKSIVAAHNLKKGTVLADSDLALRSPGKGTSPLKFDLFVGKRLVTRSIKKDDYLLESDIGFRPASLYGALQLEHKWGVVARMSDIDTLLHCGSDFAEIHLTDSDVNANKTYTKKYNLNVAFHGPEYNDDLLLNLSSLDPDVRQRSIDFFNKALNHARKMKKLFRNGKQKVKFVVHPGGMHMERALLSDISQLNKNLANSLSKLKAEGFELLLENMPGCPWYFGGQWYHANFMDAKEIVAFSKKYGYGVVFDTSHAALYCNYYKKDLNEFARTILPVTKYVHISDGAKFNGEGLQIGDGSIDFKALLGMLVKKDVWFLPEIWQGHKFGGEGFVKAAHALKSINADF</sequence>
<proteinExistence type="predicted"/>
<dbReference type="SMART" id="SM00858">
    <property type="entry name" value="SAF"/>
    <property type="match status" value="1"/>
</dbReference>
<feature type="domain" description="AFP-like" evidence="1">
    <location>
        <begin position="290"/>
        <end position="349"/>
    </location>
</feature>
<dbReference type="InterPro" id="IPR036237">
    <property type="entry name" value="Xyl_isomerase-like_sf"/>
</dbReference>
<dbReference type="SUPFAM" id="SSF51569">
    <property type="entry name" value="Aldolase"/>
    <property type="match status" value="1"/>
</dbReference>
<dbReference type="InterPro" id="IPR013022">
    <property type="entry name" value="Xyl_isomerase-like_TIM-brl"/>
</dbReference>
<protein>
    <recommendedName>
        <fullName evidence="1">AFP-like domain-containing protein</fullName>
    </recommendedName>
</protein>
<dbReference type="InterPro" id="IPR013132">
    <property type="entry name" value="PseI/NeuA/B-like_N"/>
</dbReference>
<dbReference type="Pfam" id="PF03102">
    <property type="entry name" value="NeuB"/>
    <property type="match status" value="1"/>
</dbReference>